<protein>
    <submittedName>
        <fullName evidence="2">Uncharacterized protein</fullName>
    </submittedName>
</protein>
<dbReference type="AlphaFoldDB" id="A0A0K9XL04"/>
<dbReference type="EMBL" id="LFXA01000002">
    <property type="protein sequence ID" value="KNB53983.1"/>
    <property type="molecule type" value="Genomic_DNA"/>
</dbReference>
<feature type="region of interest" description="Disordered" evidence="1">
    <location>
        <begin position="1"/>
        <end position="58"/>
    </location>
</feature>
<feature type="compositionally biased region" description="Basic and acidic residues" evidence="1">
    <location>
        <begin position="176"/>
        <end position="185"/>
    </location>
</feature>
<dbReference type="PATRIC" id="fig|1678637.3.peg.1160"/>
<evidence type="ECO:0000256" key="1">
    <source>
        <dbReference type="SAM" id="MobiDB-lite"/>
    </source>
</evidence>
<comment type="caution">
    <text evidence="2">The sequence shown here is derived from an EMBL/GenBank/DDBJ whole genome shotgun (WGS) entry which is preliminary data.</text>
</comment>
<proteinExistence type="predicted"/>
<keyword evidence="3" id="KW-1185">Reference proteome</keyword>
<dbReference type="Proteomes" id="UP000037288">
    <property type="component" value="Unassembled WGS sequence"/>
</dbReference>
<organism evidence="2 3">
    <name type="scientific">Streptomyces caatingaensis</name>
    <dbReference type="NCBI Taxonomy" id="1678637"/>
    <lineage>
        <taxon>Bacteria</taxon>
        <taxon>Bacillati</taxon>
        <taxon>Actinomycetota</taxon>
        <taxon>Actinomycetes</taxon>
        <taxon>Kitasatosporales</taxon>
        <taxon>Streptomycetaceae</taxon>
        <taxon>Streptomyces</taxon>
    </lineage>
</organism>
<name>A0A0K9XL04_9ACTN</name>
<accession>A0A0K9XL04</accession>
<reference evidence="3" key="1">
    <citation type="submission" date="2015-07" db="EMBL/GenBank/DDBJ databases">
        <title>Draft genome sequence of Streptomyces sp. CMAA 1322, a bacterium isolated from Caatinga biome, from dry forest semiarid of Brazil.</title>
        <authorList>
            <person name="Santos S.N."/>
            <person name="Gacesa R."/>
            <person name="Taketani R.G."/>
            <person name="Long P.F."/>
            <person name="Melo I.S."/>
        </authorList>
    </citation>
    <scope>NUCLEOTIDE SEQUENCE [LARGE SCALE GENOMIC DNA]</scope>
    <source>
        <strain evidence="3">CMAA 1322</strain>
    </source>
</reference>
<sequence length="208" mass="23150">MRPRSDFTGRPGRPPGPAGRRREPARGPTVPRPPEWKGNQRPGRTRREKGMTDGEDPGDLARMRLAVYLEALRARMPRAQYDLLTEVLRMWAEAGGGTIRLRMDDEERELFTQEVQHELLVVMGLIGAQVPGHEDRADHVVARLGDGEHAKGVMSLVPPDVARDSAKLRAMRDKVDAVQKQRSQDLAETEGIARASGMLPEPAEDEDP</sequence>
<gene>
    <name evidence="2" type="ORF">AC230_05340</name>
</gene>
<evidence type="ECO:0000313" key="2">
    <source>
        <dbReference type="EMBL" id="KNB53983.1"/>
    </source>
</evidence>
<evidence type="ECO:0000313" key="3">
    <source>
        <dbReference type="Proteomes" id="UP000037288"/>
    </source>
</evidence>
<feature type="region of interest" description="Disordered" evidence="1">
    <location>
        <begin position="176"/>
        <end position="208"/>
    </location>
</feature>